<accession>A0A8B8JZ69</accession>
<dbReference type="Proteomes" id="UP000694853">
    <property type="component" value="Unplaced"/>
</dbReference>
<evidence type="ECO:0000259" key="2">
    <source>
        <dbReference type="SMART" id="SM00499"/>
    </source>
</evidence>
<dbReference type="InterPro" id="IPR016140">
    <property type="entry name" value="Bifunc_inhib/LTP/seed_store"/>
</dbReference>
<dbReference type="RefSeq" id="XP_027336807.1">
    <property type="nucleotide sequence ID" value="XM_027481006.1"/>
</dbReference>
<dbReference type="AlphaFoldDB" id="A0A8B8JZ69"/>
<proteinExistence type="inferred from homology"/>
<dbReference type="Pfam" id="PF14547">
    <property type="entry name" value="Hydrophob_seed"/>
    <property type="match status" value="1"/>
</dbReference>
<reference evidence="3" key="1">
    <citation type="journal article" date="2019" name="Toxins">
        <title>Detection of Abrin-Like and Prepropulchellin-Like Toxin Genes and Transcripts Using Whole Genome Sequencing and Full-Length Transcript Sequencing of Abrus precatorius.</title>
        <authorList>
            <person name="Hovde B.T."/>
            <person name="Daligault H.E."/>
            <person name="Hanschen E.R."/>
            <person name="Kunde Y.A."/>
            <person name="Johnson M.B."/>
            <person name="Starkenburg S.R."/>
            <person name="Johnson S.L."/>
        </authorList>
    </citation>
    <scope>NUCLEOTIDE SEQUENCE [LARGE SCALE GENOMIC DNA]</scope>
</reference>
<dbReference type="InterPro" id="IPR027923">
    <property type="entry name" value="Hydrophob_seed_dom"/>
</dbReference>
<protein>
    <submittedName>
        <fullName evidence="4">Lipid-binding protein At4g00165</fullName>
    </submittedName>
</protein>
<dbReference type="Gene3D" id="1.10.110.10">
    <property type="entry name" value="Plant lipid-transfer and hydrophobic proteins"/>
    <property type="match status" value="1"/>
</dbReference>
<dbReference type="OrthoDB" id="696558at2759"/>
<organism evidence="3 4">
    <name type="scientific">Abrus precatorius</name>
    <name type="common">Indian licorice</name>
    <name type="synonym">Glycine abrus</name>
    <dbReference type="NCBI Taxonomy" id="3816"/>
    <lineage>
        <taxon>Eukaryota</taxon>
        <taxon>Viridiplantae</taxon>
        <taxon>Streptophyta</taxon>
        <taxon>Embryophyta</taxon>
        <taxon>Tracheophyta</taxon>
        <taxon>Spermatophyta</taxon>
        <taxon>Magnoliopsida</taxon>
        <taxon>eudicotyledons</taxon>
        <taxon>Gunneridae</taxon>
        <taxon>Pentapetalae</taxon>
        <taxon>rosids</taxon>
        <taxon>fabids</taxon>
        <taxon>Fabales</taxon>
        <taxon>Fabaceae</taxon>
        <taxon>Papilionoideae</taxon>
        <taxon>50 kb inversion clade</taxon>
        <taxon>NPAAA clade</taxon>
        <taxon>indigoferoid/millettioid clade</taxon>
        <taxon>Abreae</taxon>
        <taxon>Abrus</taxon>
    </lineage>
</organism>
<reference evidence="4" key="2">
    <citation type="submission" date="2025-08" db="UniProtKB">
        <authorList>
            <consortium name="RefSeq"/>
        </authorList>
    </citation>
    <scope>IDENTIFICATION</scope>
    <source>
        <tissue evidence="4">Young leaves</tissue>
    </source>
</reference>
<dbReference type="SMART" id="SM00499">
    <property type="entry name" value="AAI"/>
    <property type="match status" value="1"/>
</dbReference>
<sequence length="154" mass="16501">MQSPNYLKDSTYTLSSVRNTRLWLKKMNPKASSFVRALVLLNFLFFSSIAANNISKSTTPPPSVPQKEGKCPKDTLKFGVCGSWLGLVTEVIGTKPSEKCCTLVKGLADLEAALCLCTAIKAKVLGIVKVEMPVAVSLLVNSCGKKVPSGFDCA</sequence>
<comment type="similarity">
    <text evidence="1">Belongs to the plant LTP family. PEARLI1 subfamily.</text>
</comment>
<evidence type="ECO:0000313" key="4">
    <source>
        <dbReference type="RefSeq" id="XP_027336807.1"/>
    </source>
</evidence>
<keyword evidence="3" id="KW-1185">Reference proteome</keyword>
<dbReference type="GeneID" id="113850451"/>
<dbReference type="KEGG" id="aprc:113850451"/>
<evidence type="ECO:0000313" key="3">
    <source>
        <dbReference type="Proteomes" id="UP000694853"/>
    </source>
</evidence>
<dbReference type="SUPFAM" id="SSF47699">
    <property type="entry name" value="Bifunctional inhibitor/lipid-transfer protein/seed storage 2S albumin"/>
    <property type="match status" value="1"/>
</dbReference>
<name>A0A8B8JZ69_ABRPR</name>
<dbReference type="PANTHER" id="PTHR31731">
    <property type="match status" value="1"/>
</dbReference>
<dbReference type="CDD" id="cd01958">
    <property type="entry name" value="HPS_like"/>
    <property type="match status" value="1"/>
</dbReference>
<feature type="domain" description="Bifunctional inhibitor/plant lipid transfer protein/seed storage helical" evidence="2">
    <location>
        <begin position="71"/>
        <end position="153"/>
    </location>
</feature>
<gene>
    <name evidence="4" type="primary">LOC113850451</name>
</gene>
<dbReference type="InterPro" id="IPR036312">
    <property type="entry name" value="Bifun_inhib/LTP/seed_sf"/>
</dbReference>
<evidence type="ECO:0000256" key="1">
    <source>
        <dbReference type="ARBA" id="ARBA00008965"/>
    </source>
</evidence>
<dbReference type="InterPro" id="IPR051636">
    <property type="entry name" value="Plant_LTP/defense-related"/>
</dbReference>